<dbReference type="Proteomes" id="UP001227230">
    <property type="component" value="Chromosome 12"/>
</dbReference>
<reference evidence="2 3" key="1">
    <citation type="journal article" date="2023" name="Hortic Res">
        <title>The complete reference genome for grapevine (Vitis vinifera L.) genetics and breeding.</title>
        <authorList>
            <person name="Shi X."/>
            <person name="Cao S."/>
            <person name="Wang X."/>
            <person name="Huang S."/>
            <person name="Wang Y."/>
            <person name="Liu Z."/>
            <person name="Liu W."/>
            <person name="Leng X."/>
            <person name="Peng Y."/>
            <person name="Wang N."/>
            <person name="Wang Y."/>
            <person name="Ma Z."/>
            <person name="Xu X."/>
            <person name="Zhang F."/>
            <person name="Xue H."/>
            <person name="Zhong H."/>
            <person name="Wang Y."/>
            <person name="Zhang K."/>
            <person name="Velt A."/>
            <person name="Avia K."/>
            <person name="Holtgrawe D."/>
            <person name="Grimplet J."/>
            <person name="Matus J.T."/>
            <person name="Ware D."/>
            <person name="Wu X."/>
            <person name="Wang H."/>
            <person name="Liu C."/>
            <person name="Fang Y."/>
            <person name="Rustenholz C."/>
            <person name="Cheng Z."/>
            <person name="Xiao H."/>
            <person name="Zhou Y."/>
        </authorList>
    </citation>
    <scope>NUCLEOTIDE SEQUENCE [LARGE SCALE GENOMIC DNA]</scope>
    <source>
        <strain evidence="3">cv. Pinot noir / PN40024</strain>
        <tissue evidence="2">Leaf</tissue>
    </source>
</reference>
<dbReference type="PANTHER" id="PTHR37611:SF2">
    <property type="entry name" value="VIRUS-SPECIFIC-SIGNALING-PATHWAY REGULATED PROTEIN-RELATED"/>
    <property type="match status" value="1"/>
</dbReference>
<keyword evidence="3" id="KW-1185">Reference proteome</keyword>
<evidence type="ECO:0000313" key="3">
    <source>
        <dbReference type="Proteomes" id="UP001227230"/>
    </source>
</evidence>
<dbReference type="PANTHER" id="PTHR37611">
    <property type="entry name" value="VIRUS-SPECIFIC-SIGNALING-PATHWAY REGULATED PROTEIN-RELATED"/>
    <property type="match status" value="1"/>
</dbReference>
<feature type="transmembrane region" description="Helical" evidence="1">
    <location>
        <begin position="34"/>
        <end position="57"/>
    </location>
</feature>
<name>A0ABY9CXM6_VITVI</name>
<sequence>MPKIRYLQLSVCPHDLEDPSAYLRPNPHQPHHSLSSSLAGVLLSFILASSIFFFLLVSASFSDKMSSESLEESMSSTVYDDIEELEVTEMDAALLRELLEESETEETGDDTAGYKVEPLDLEPRIDQNVVTDGRGCDCLKQYEAHIHDFDNWFGMMEMAPPLPSDGVMDWYVDTSMDEMVGMIDFGDCLQFYNGVSSDETPYSCLWQDD</sequence>
<accession>A0ABY9CXM6</accession>
<proteinExistence type="predicted"/>
<keyword evidence="1" id="KW-0812">Transmembrane</keyword>
<keyword evidence="1" id="KW-1133">Transmembrane helix</keyword>
<evidence type="ECO:0000313" key="2">
    <source>
        <dbReference type="EMBL" id="WJZ98975.1"/>
    </source>
</evidence>
<evidence type="ECO:0000256" key="1">
    <source>
        <dbReference type="SAM" id="Phobius"/>
    </source>
</evidence>
<gene>
    <name evidence="2" type="ORF">VitviT2T_017460</name>
</gene>
<protein>
    <submittedName>
        <fullName evidence="2">Uncharacterized protein</fullName>
    </submittedName>
</protein>
<organism evidence="2 3">
    <name type="scientific">Vitis vinifera</name>
    <name type="common">Grape</name>
    <dbReference type="NCBI Taxonomy" id="29760"/>
    <lineage>
        <taxon>Eukaryota</taxon>
        <taxon>Viridiplantae</taxon>
        <taxon>Streptophyta</taxon>
        <taxon>Embryophyta</taxon>
        <taxon>Tracheophyta</taxon>
        <taxon>Spermatophyta</taxon>
        <taxon>Magnoliopsida</taxon>
        <taxon>eudicotyledons</taxon>
        <taxon>Gunneridae</taxon>
        <taxon>Pentapetalae</taxon>
        <taxon>rosids</taxon>
        <taxon>Vitales</taxon>
        <taxon>Vitaceae</taxon>
        <taxon>Viteae</taxon>
        <taxon>Vitis</taxon>
    </lineage>
</organism>
<dbReference type="EMBL" id="CP126659">
    <property type="protein sequence ID" value="WJZ98975.1"/>
    <property type="molecule type" value="Genomic_DNA"/>
</dbReference>
<keyword evidence="1" id="KW-0472">Membrane</keyword>